<proteinExistence type="inferred from homology"/>
<dbReference type="Proteomes" id="UP001363151">
    <property type="component" value="Unassembled WGS sequence"/>
</dbReference>
<accession>A0ABR1FR98</accession>
<dbReference type="Pfam" id="PF01248">
    <property type="entry name" value="Ribosomal_L7Ae"/>
    <property type="match status" value="1"/>
</dbReference>
<sequence>MGKRKSEAEGDAPKSSKKEKKGGDDDDEAAPPGVKTYEERLAALSPISTPLADEKLTKKLHKLVKKASSAKALRRGVKEVVKAIRKGATGLCIIAGDISPIDVICHLPIFCEEKSVPYIYVPSKQDLGFAALTKRPTSCVMVSPKAGATFEHQDLLDKAISLVGKDSD</sequence>
<dbReference type="InterPro" id="IPR004038">
    <property type="entry name" value="Ribosomal_eL8/eL30/eS12/Gad45"/>
</dbReference>
<dbReference type="InterPro" id="IPR050257">
    <property type="entry name" value="eL8/uL1-like"/>
</dbReference>
<evidence type="ECO:0000256" key="1">
    <source>
        <dbReference type="ARBA" id="ARBA00004604"/>
    </source>
</evidence>
<dbReference type="PRINTS" id="PR00883">
    <property type="entry name" value="NUCLEARHMG"/>
</dbReference>
<organism evidence="9 10">
    <name type="scientific">Aureococcus anophagefferens</name>
    <name type="common">Harmful bloom alga</name>
    <dbReference type="NCBI Taxonomy" id="44056"/>
    <lineage>
        <taxon>Eukaryota</taxon>
        <taxon>Sar</taxon>
        <taxon>Stramenopiles</taxon>
        <taxon>Ochrophyta</taxon>
        <taxon>Pelagophyceae</taxon>
        <taxon>Pelagomonadales</taxon>
        <taxon>Pelagomonadaceae</taxon>
        <taxon>Aureococcus</taxon>
    </lineage>
</organism>
<dbReference type="PANTHER" id="PTHR23105">
    <property type="entry name" value="RIBOSOMAL PROTEIN L7AE FAMILY MEMBER"/>
    <property type="match status" value="1"/>
</dbReference>
<evidence type="ECO:0000259" key="8">
    <source>
        <dbReference type="Pfam" id="PF01248"/>
    </source>
</evidence>
<keyword evidence="10" id="KW-1185">Reference proteome</keyword>
<evidence type="ECO:0000256" key="7">
    <source>
        <dbReference type="SAM" id="MobiDB-lite"/>
    </source>
</evidence>
<evidence type="ECO:0000313" key="9">
    <source>
        <dbReference type="EMBL" id="KAK7236241.1"/>
    </source>
</evidence>
<reference evidence="9 10" key="1">
    <citation type="submission" date="2024-03" db="EMBL/GenBank/DDBJ databases">
        <title>Aureococcus anophagefferens CCMP1851 and Kratosvirus quantuckense: Draft genome of a second virus-susceptible host strain in the model system.</title>
        <authorList>
            <person name="Chase E."/>
            <person name="Truchon A.R."/>
            <person name="Schepens W."/>
            <person name="Wilhelm S.W."/>
        </authorList>
    </citation>
    <scope>NUCLEOTIDE SEQUENCE [LARGE SCALE GENOMIC DNA]</scope>
    <source>
        <strain evidence="9 10">CCMP1851</strain>
    </source>
</reference>
<dbReference type="PROSITE" id="PS01082">
    <property type="entry name" value="RIBOSOMAL_L7AE"/>
    <property type="match status" value="1"/>
</dbReference>
<dbReference type="PRINTS" id="PR00881">
    <property type="entry name" value="L7ARS6FAMILY"/>
</dbReference>
<dbReference type="InterPro" id="IPR029064">
    <property type="entry name" value="Ribosomal_eL30-like_sf"/>
</dbReference>
<comment type="similarity">
    <text evidence="2 6">Belongs to the eukaryotic ribosomal protein eL8 family.</text>
</comment>
<keyword evidence="4 6" id="KW-0539">Nucleus</keyword>
<dbReference type="InterPro" id="IPR004037">
    <property type="entry name" value="Ribosomal_eL8-like_CS"/>
</dbReference>
<evidence type="ECO:0000256" key="6">
    <source>
        <dbReference type="RuleBase" id="RU366039"/>
    </source>
</evidence>
<evidence type="ECO:0000256" key="5">
    <source>
        <dbReference type="ARBA" id="ARBA00023274"/>
    </source>
</evidence>
<comment type="caution">
    <text evidence="9">The sequence shown here is derived from an EMBL/GenBank/DDBJ whole genome shotgun (WGS) entry which is preliminary data.</text>
</comment>
<evidence type="ECO:0000256" key="3">
    <source>
        <dbReference type="ARBA" id="ARBA00022884"/>
    </source>
</evidence>
<dbReference type="InterPro" id="IPR018492">
    <property type="entry name" value="Ribosomal_eL8/Nhp2"/>
</dbReference>
<feature type="region of interest" description="Disordered" evidence="7">
    <location>
        <begin position="1"/>
        <end position="35"/>
    </location>
</feature>
<dbReference type="EMBL" id="JBBJCI010000285">
    <property type="protein sequence ID" value="KAK7236241.1"/>
    <property type="molecule type" value="Genomic_DNA"/>
</dbReference>
<dbReference type="GO" id="GO:1990904">
    <property type="term" value="C:ribonucleoprotein complex"/>
    <property type="evidence" value="ECO:0007669"/>
    <property type="project" value="UniProtKB-KW"/>
</dbReference>
<feature type="domain" description="Ribosomal protein eL8/eL30/eS12/Gadd45" evidence="8">
    <location>
        <begin position="59"/>
        <end position="144"/>
    </location>
</feature>
<gene>
    <name evidence="9" type="primary">NHP2</name>
    <name evidence="9" type="ORF">SO694_00061030</name>
</gene>
<comment type="function">
    <text evidence="6">Required for ribosome biogenesis. Part of a complex which catalyzes pseudouridylation of rRNA. This involves the isomerization of uridine such that the ribose is subsequently attached to C5, instead of the normal N1. Pseudouridine ('psi') residues may serve to stabilize the conformation of rRNAs.</text>
</comment>
<keyword evidence="5 6" id="KW-0687">Ribonucleoprotein</keyword>
<evidence type="ECO:0000256" key="4">
    <source>
        <dbReference type="ARBA" id="ARBA00023242"/>
    </source>
</evidence>
<protein>
    <recommendedName>
        <fullName evidence="6">H/ACA ribonucleoprotein complex subunit 2</fullName>
    </recommendedName>
    <alternativeName>
        <fullName evidence="6">Nucleolar protein family A member 2</fullName>
    </alternativeName>
</protein>
<evidence type="ECO:0000256" key="2">
    <source>
        <dbReference type="ARBA" id="ARBA00007337"/>
    </source>
</evidence>
<dbReference type="Gene3D" id="3.30.1330.30">
    <property type="match status" value="1"/>
</dbReference>
<comment type="function">
    <text evidence="6">Common component of the spliceosome and rRNA processing machinery.</text>
</comment>
<feature type="compositionally biased region" description="Basic and acidic residues" evidence="7">
    <location>
        <begin position="1"/>
        <end position="16"/>
    </location>
</feature>
<evidence type="ECO:0000313" key="10">
    <source>
        <dbReference type="Proteomes" id="UP001363151"/>
    </source>
</evidence>
<comment type="subcellular location">
    <subcellularLocation>
        <location evidence="1 6">Nucleus</location>
        <location evidence="1 6">Nucleolus</location>
    </subcellularLocation>
</comment>
<dbReference type="InterPro" id="IPR002415">
    <property type="entry name" value="H/ACA_rnp_Nhp2-like"/>
</dbReference>
<keyword evidence="3 6" id="KW-0694">RNA-binding</keyword>
<dbReference type="SUPFAM" id="SSF55315">
    <property type="entry name" value="L30e-like"/>
    <property type="match status" value="1"/>
</dbReference>
<name>A0ABR1FR98_AURAN</name>